<keyword evidence="5" id="KW-0949">S-adenosyl-L-methionine</keyword>
<reference evidence="7" key="1">
    <citation type="submission" date="2015-10" db="EMBL/GenBank/DDBJ databases">
        <authorList>
            <person name="Gilbert D.G."/>
        </authorList>
    </citation>
    <scope>NUCLEOTIDE SEQUENCE</scope>
</reference>
<dbReference type="NCBIfam" id="TIGR01466">
    <property type="entry name" value="cobJ_cbiH"/>
    <property type="match status" value="1"/>
</dbReference>
<dbReference type="InterPro" id="IPR014777">
    <property type="entry name" value="4pyrrole_Mease_sub1"/>
</dbReference>
<keyword evidence="2" id="KW-0169">Cobalamin biosynthesis</keyword>
<organism evidence="7">
    <name type="scientific">hydrothermal vent metagenome</name>
    <dbReference type="NCBI Taxonomy" id="652676"/>
    <lineage>
        <taxon>unclassified sequences</taxon>
        <taxon>metagenomes</taxon>
        <taxon>ecological metagenomes</taxon>
    </lineage>
</organism>
<dbReference type="PANTHER" id="PTHR47036:SF1">
    <property type="entry name" value="COBALT-FACTOR III C(17)-METHYLTRANSFERASE-RELATED"/>
    <property type="match status" value="1"/>
</dbReference>
<dbReference type="AlphaFoldDB" id="A0A160VEW5"/>
<evidence type="ECO:0000256" key="5">
    <source>
        <dbReference type="ARBA" id="ARBA00022691"/>
    </source>
</evidence>
<dbReference type="EMBL" id="FAXA01000391">
    <property type="protein sequence ID" value="CUV03340.1"/>
    <property type="molecule type" value="Genomic_DNA"/>
</dbReference>
<dbReference type="SUPFAM" id="SSF53790">
    <property type="entry name" value="Tetrapyrrole methylase"/>
    <property type="match status" value="1"/>
</dbReference>
<dbReference type="UniPathway" id="UPA00148"/>
<keyword evidence="3 7" id="KW-0489">Methyltransferase</keyword>
<dbReference type="GO" id="GO:0009236">
    <property type="term" value="P:cobalamin biosynthetic process"/>
    <property type="evidence" value="ECO:0007669"/>
    <property type="project" value="UniProtKB-UniPathway"/>
</dbReference>
<dbReference type="GO" id="GO:0032259">
    <property type="term" value="P:methylation"/>
    <property type="evidence" value="ECO:0007669"/>
    <property type="project" value="UniProtKB-KW"/>
</dbReference>
<dbReference type="InterPro" id="IPR051810">
    <property type="entry name" value="Precorrin_MeTrfase"/>
</dbReference>
<evidence type="ECO:0000313" key="7">
    <source>
        <dbReference type="EMBL" id="CUV03340.1"/>
    </source>
</evidence>
<dbReference type="GO" id="GO:0008168">
    <property type="term" value="F:methyltransferase activity"/>
    <property type="evidence" value="ECO:0007669"/>
    <property type="project" value="UniProtKB-KW"/>
</dbReference>
<protein>
    <submittedName>
        <fullName evidence="7">Cobalamin biosynthesis protein CbiG / Cobalt-precorrin-3b C17-methyltransferase</fullName>
    </submittedName>
</protein>
<name>A0A160VEW5_9ZZZZ</name>
<dbReference type="InterPro" id="IPR000878">
    <property type="entry name" value="4pyrrol_Mease"/>
</dbReference>
<dbReference type="PANTHER" id="PTHR47036">
    <property type="entry name" value="COBALT-FACTOR III C(17)-METHYLTRANSFERASE-RELATED"/>
    <property type="match status" value="1"/>
</dbReference>
<dbReference type="Pfam" id="PF00590">
    <property type="entry name" value="TP_methylase"/>
    <property type="match status" value="1"/>
</dbReference>
<proteinExistence type="predicted"/>
<evidence type="ECO:0000259" key="6">
    <source>
        <dbReference type="Pfam" id="PF00590"/>
    </source>
</evidence>
<dbReference type="InterPro" id="IPR014776">
    <property type="entry name" value="4pyrrole_Mease_sub2"/>
</dbReference>
<evidence type="ECO:0000256" key="3">
    <source>
        <dbReference type="ARBA" id="ARBA00022603"/>
    </source>
</evidence>
<dbReference type="InterPro" id="IPR035996">
    <property type="entry name" value="4pyrrol_Methylase_sf"/>
</dbReference>
<accession>A0A160VEW5</accession>
<dbReference type="CDD" id="cd11646">
    <property type="entry name" value="Precorrin_3B_C17_MT"/>
    <property type="match status" value="1"/>
</dbReference>
<sequence length="260" mass="27642">MTNQPGKTGKIYLVGIGPGDAEYLAPAANNALAKSDVIIGFRAYIEQIDGLIAGKDVVSMELGQELERAAAAVDSAYAGKTVAVVSSGDAGIYGMSGPVFRVLTDRDWDGQSPEVVTVPGVSAMQAAAAVLGSPLMQDFCAISLSDLLTPWEKIRGRLQAAGQGDFVVALYNPRSQRRQSQLLEAREILLKHRPGTTPVGIVGDAFRPGQRVKITSLQDLEKDAKSVDMVTIVVIGNSTTYLHGGKVITPRGYEEKTKKI</sequence>
<dbReference type="Gene3D" id="3.40.1010.10">
    <property type="entry name" value="Cobalt-precorrin-4 Transmethylase, Domain 1"/>
    <property type="match status" value="1"/>
</dbReference>
<evidence type="ECO:0000256" key="2">
    <source>
        <dbReference type="ARBA" id="ARBA00022573"/>
    </source>
</evidence>
<comment type="pathway">
    <text evidence="1">Cofactor biosynthesis; adenosylcobalamin biosynthesis.</text>
</comment>
<feature type="domain" description="Tetrapyrrole methylase" evidence="6">
    <location>
        <begin position="10"/>
        <end position="220"/>
    </location>
</feature>
<dbReference type="Gene3D" id="3.30.950.10">
    <property type="entry name" value="Methyltransferase, Cobalt-precorrin-4 Transmethylase, Domain 2"/>
    <property type="match status" value="1"/>
</dbReference>
<gene>
    <name evidence="7" type="ORF">MGWOODY_Clf188</name>
</gene>
<evidence type="ECO:0000256" key="1">
    <source>
        <dbReference type="ARBA" id="ARBA00004953"/>
    </source>
</evidence>
<evidence type="ECO:0000256" key="4">
    <source>
        <dbReference type="ARBA" id="ARBA00022679"/>
    </source>
</evidence>
<keyword evidence="4 7" id="KW-0808">Transferase</keyword>
<dbReference type="InterPro" id="IPR006363">
    <property type="entry name" value="Cbl_synth_CobJ/CibH_dom"/>
</dbReference>